<gene>
    <name evidence="2" type="ORF">AWC06_07510</name>
</gene>
<reference evidence="2 3" key="1">
    <citation type="submission" date="2016-01" db="EMBL/GenBank/DDBJ databases">
        <title>The new phylogeny of the genus Mycobacterium.</title>
        <authorList>
            <person name="Tarcisio F."/>
            <person name="Conor M."/>
            <person name="Antonella G."/>
            <person name="Elisabetta G."/>
            <person name="Giulia F.S."/>
            <person name="Sara T."/>
            <person name="Anna F."/>
            <person name="Clotilde B."/>
            <person name="Roberto B."/>
            <person name="Veronica D.S."/>
            <person name="Fabio R."/>
            <person name="Monica P."/>
            <person name="Olivier J."/>
            <person name="Enrico T."/>
            <person name="Nicola S."/>
        </authorList>
    </citation>
    <scope>NUCLEOTIDE SEQUENCE [LARGE SCALE GENOMIC DNA]</scope>
    <source>
        <strain evidence="2 3">DSM 45731</strain>
    </source>
</reference>
<feature type="transmembrane region" description="Helical" evidence="1">
    <location>
        <begin position="161"/>
        <end position="187"/>
    </location>
</feature>
<evidence type="ECO:0000313" key="2">
    <source>
        <dbReference type="EMBL" id="ORV63840.1"/>
    </source>
</evidence>
<dbReference type="AlphaFoldDB" id="A0A1X1V446"/>
<dbReference type="STRING" id="1260918.AWC06_07510"/>
<dbReference type="PANTHER" id="PTHR40076:SF1">
    <property type="entry name" value="MEMBRANE PROTEIN"/>
    <property type="match status" value="1"/>
</dbReference>
<name>A0A1X1V446_9MYCO</name>
<dbReference type="PANTHER" id="PTHR40076">
    <property type="entry name" value="MEMBRANE PROTEIN-RELATED"/>
    <property type="match status" value="1"/>
</dbReference>
<evidence type="ECO:0000256" key="1">
    <source>
        <dbReference type="SAM" id="Phobius"/>
    </source>
</evidence>
<feature type="transmembrane region" description="Helical" evidence="1">
    <location>
        <begin position="34"/>
        <end position="56"/>
    </location>
</feature>
<sequence length="202" mass="20542">MPLIVSFVVYGLIGAILYAGVIAGFGGFSSSSGGGGFGFALGTTGTIVLDIVAFVYGTLTQAGLLSGCLDIADGNAVSIGSFFKPRNFGGVILAALLVGFLTAIGMVLCVIPGLIFSFFAMFTIPFAIDRALPAIEALKASFATVRSDAGGAFLSWLVQGLLVFVGALLCGLGLIVAAPVAMLILVYTYRRLSGGQVAQLTP</sequence>
<keyword evidence="1" id="KW-1133">Transmembrane helix</keyword>
<keyword evidence="1" id="KW-0472">Membrane</keyword>
<comment type="caution">
    <text evidence="2">The sequence shown here is derived from an EMBL/GenBank/DDBJ whole genome shotgun (WGS) entry which is preliminary data.</text>
</comment>
<protein>
    <submittedName>
        <fullName evidence="2">Uncharacterized protein</fullName>
    </submittedName>
</protein>
<proteinExistence type="predicted"/>
<keyword evidence="1" id="KW-0812">Transmembrane</keyword>
<feature type="transmembrane region" description="Helical" evidence="1">
    <location>
        <begin position="91"/>
        <end position="124"/>
    </location>
</feature>
<accession>A0A1X1V446</accession>
<dbReference type="InterPro" id="IPR010380">
    <property type="entry name" value="DUF975"/>
</dbReference>
<evidence type="ECO:0000313" key="3">
    <source>
        <dbReference type="Proteomes" id="UP000194000"/>
    </source>
</evidence>
<organism evidence="2 3">
    <name type="scientific">Mycobacterium fragae</name>
    <dbReference type="NCBI Taxonomy" id="1260918"/>
    <lineage>
        <taxon>Bacteria</taxon>
        <taxon>Bacillati</taxon>
        <taxon>Actinomycetota</taxon>
        <taxon>Actinomycetes</taxon>
        <taxon>Mycobacteriales</taxon>
        <taxon>Mycobacteriaceae</taxon>
        <taxon>Mycobacterium</taxon>
    </lineage>
</organism>
<feature type="transmembrane region" description="Helical" evidence="1">
    <location>
        <begin position="7"/>
        <end position="28"/>
    </location>
</feature>
<keyword evidence="3" id="KW-1185">Reference proteome</keyword>
<dbReference type="Proteomes" id="UP000194000">
    <property type="component" value="Unassembled WGS sequence"/>
</dbReference>
<dbReference type="EMBL" id="LQOW01000005">
    <property type="protein sequence ID" value="ORV63840.1"/>
    <property type="molecule type" value="Genomic_DNA"/>
</dbReference>